<name>A0ABT1NKA3_9FIRM</name>
<dbReference type="InterPro" id="IPR017259">
    <property type="entry name" value="UCP037672"/>
</dbReference>
<dbReference type="RefSeq" id="WP_255228229.1">
    <property type="nucleotide sequence ID" value="NZ_JAJEKE010000014.1"/>
</dbReference>
<evidence type="ECO:0000313" key="2">
    <source>
        <dbReference type="EMBL" id="MCQ1530706.1"/>
    </source>
</evidence>
<evidence type="ECO:0000256" key="1">
    <source>
        <dbReference type="SAM" id="Phobius"/>
    </source>
</evidence>
<comment type="caution">
    <text evidence="2">The sequence shown here is derived from an EMBL/GenBank/DDBJ whole genome shotgun (WGS) entry which is preliminary data.</text>
</comment>
<keyword evidence="1" id="KW-0472">Membrane</keyword>
<feature type="transmembrane region" description="Helical" evidence="1">
    <location>
        <begin position="50"/>
        <end position="71"/>
    </location>
</feature>
<dbReference type="EMBL" id="JAJEKE010000014">
    <property type="protein sequence ID" value="MCQ1530706.1"/>
    <property type="molecule type" value="Genomic_DNA"/>
</dbReference>
<gene>
    <name evidence="2" type="ORF">LJD61_14280</name>
</gene>
<reference evidence="2 3" key="1">
    <citation type="submission" date="2021-10" db="EMBL/GenBank/DDBJ databases">
        <title>Lutispora strain m25 sp. nov., a thermophilic, non-spore-forming bacterium isolated from a lab-scale methanogenic bioreactor digesting anaerobic sludge.</title>
        <authorList>
            <person name="El Houari A."/>
            <person name="Mcdonald J."/>
        </authorList>
    </citation>
    <scope>NUCLEOTIDE SEQUENCE [LARGE SCALE GENOMIC DNA]</scope>
    <source>
        <strain evidence="3">m25</strain>
    </source>
</reference>
<keyword evidence="3" id="KW-1185">Reference proteome</keyword>
<evidence type="ECO:0000313" key="3">
    <source>
        <dbReference type="Proteomes" id="UP001651880"/>
    </source>
</evidence>
<proteinExistence type="predicted"/>
<dbReference type="Proteomes" id="UP001651880">
    <property type="component" value="Unassembled WGS sequence"/>
</dbReference>
<organism evidence="2 3">
    <name type="scientific">Lutispora saccharofermentans</name>
    <dbReference type="NCBI Taxonomy" id="3024236"/>
    <lineage>
        <taxon>Bacteria</taxon>
        <taxon>Bacillati</taxon>
        <taxon>Bacillota</taxon>
        <taxon>Clostridia</taxon>
        <taxon>Lutisporales</taxon>
        <taxon>Lutisporaceae</taxon>
        <taxon>Lutispora</taxon>
    </lineage>
</organism>
<keyword evidence="1" id="KW-0812">Transmembrane</keyword>
<protein>
    <submittedName>
        <fullName evidence="2">DUF3784 domain-containing protein</fullName>
    </submittedName>
</protein>
<feature type="transmembrane region" description="Helical" evidence="1">
    <location>
        <begin position="77"/>
        <end position="95"/>
    </location>
</feature>
<feature type="transmembrane region" description="Helical" evidence="1">
    <location>
        <begin position="6"/>
        <end position="29"/>
    </location>
</feature>
<keyword evidence="1" id="KW-1133">Transmembrane helix</keyword>
<sequence length="103" mass="11602">MWVVHIVVASMFLLLGTVFMRGKGAFLIAGYNTSSKEEKAKYDEKALCRFMGKIMFSFVACFLIMATSDLFNSMAPLWTGLVLFFCVAVFAVIYANTGNRFRK</sequence>
<accession>A0ABT1NKA3</accession>
<dbReference type="Pfam" id="PF12650">
    <property type="entry name" value="DUF3784"/>
    <property type="match status" value="1"/>
</dbReference>